<evidence type="ECO:0000256" key="2">
    <source>
        <dbReference type="SAM" id="Coils"/>
    </source>
</evidence>
<evidence type="ECO:0000313" key="5">
    <source>
        <dbReference type="EMBL" id="KAG5674519.1"/>
    </source>
</evidence>
<feature type="compositionally biased region" description="Basic and acidic residues" evidence="3">
    <location>
        <begin position="140"/>
        <end position="169"/>
    </location>
</feature>
<name>A0A9J6BXB9_POLVA</name>
<keyword evidence="1 2" id="KW-0175">Coiled coil</keyword>
<feature type="compositionally biased region" description="Basic and acidic residues" evidence="3">
    <location>
        <begin position="231"/>
        <end position="242"/>
    </location>
</feature>
<protein>
    <recommendedName>
        <fullName evidence="7">Transport and Golgi organization protein 1</fullName>
    </recommendedName>
</protein>
<comment type="caution">
    <text evidence="5">The sequence shown here is derived from an EMBL/GenBank/DDBJ whole genome shotgun (WGS) entry which is preliminary data.</text>
</comment>
<feature type="region of interest" description="Disordered" evidence="3">
    <location>
        <begin position="391"/>
        <end position="449"/>
    </location>
</feature>
<keyword evidence="6" id="KW-1185">Reference proteome</keyword>
<accession>A0A9J6BXB9</accession>
<evidence type="ECO:0000256" key="1">
    <source>
        <dbReference type="ARBA" id="ARBA00023054"/>
    </source>
</evidence>
<feature type="compositionally biased region" description="Basic and acidic residues" evidence="3">
    <location>
        <begin position="1195"/>
        <end position="1209"/>
    </location>
</feature>
<gene>
    <name evidence="5" type="ORF">PVAND_004481</name>
</gene>
<feature type="compositionally biased region" description="Basic and acidic residues" evidence="3">
    <location>
        <begin position="185"/>
        <end position="204"/>
    </location>
</feature>
<feature type="region of interest" description="Disordered" evidence="3">
    <location>
        <begin position="1127"/>
        <end position="1209"/>
    </location>
</feature>
<feature type="coiled-coil region" evidence="2">
    <location>
        <begin position="630"/>
        <end position="751"/>
    </location>
</feature>
<dbReference type="EMBL" id="JADBJN010000002">
    <property type="protein sequence ID" value="KAG5674519.1"/>
    <property type="molecule type" value="Genomic_DNA"/>
</dbReference>
<evidence type="ECO:0000256" key="3">
    <source>
        <dbReference type="SAM" id="MobiDB-lite"/>
    </source>
</evidence>
<feature type="region of interest" description="Disordered" evidence="3">
    <location>
        <begin position="464"/>
        <end position="484"/>
    </location>
</feature>
<dbReference type="PANTHER" id="PTHR23158">
    <property type="entry name" value="MELANOMA INHIBITORY ACTIVITY-RELATED"/>
    <property type="match status" value="1"/>
</dbReference>
<feature type="compositionally biased region" description="Polar residues" evidence="3">
    <location>
        <begin position="1167"/>
        <end position="1176"/>
    </location>
</feature>
<feature type="compositionally biased region" description="Polar residues" evidence="3">
    <location>
        <begin position="121"/>
        <end position="139"/>
    </location>
</feature>
<reference evidence="5" key="1">
    <citation type="submission" date="2021-03" db="EMBL/GenBank/DDBJ databases">
        <title>Chromosome level genome of the anhydrobiotic midge Polypedilum vanderplanki.</title>
        <authorList>
            <person name="Yoshida Y."/>
            <person name="Kikawada T."/>
            <person name="Gusev O."/>
        </authorList>
    </citation>
    <scope>NUCLEOTIDE SEQUENCE</scope>
    <source>
        <strain evidence="5">NIAS01</strain>
        <tissue evidence="5">Whole body or cell culture</tissue>
    </source>
</reference>
<dbReference type="GO" id="GO:0006888">
    <property type="term" value="P:endoplasmic reticulum to Golgi vesicle-mediated transport"/>
    <property type="evidence" value="ECO:0007669"/>
    <property type="project" value="TreeGrafter"/>
</dbReference>
<feature type="region of interest" description="Disordered" evidence="3">
    <location>
        <begin position="295"/>
        <end position="375"/>
    </location>
</feature>
<dbReference type="OrthoDB" id="6627676at2759"/>
<feature type="compositionally biased region" description="Basic and acidic residues" evidence="3">
    <location>
        <begin position="309"/>
        <end position="357"/>
    </location>
</feature>
<evidence type="ECO:0008006" key="7">
    <source>
        <dbReference type="Google" id="ProtNLM"/>
    </source>
</evidence>
<dbReference type="GO" id="GO:0009306">
    <property type="term" value="P:protein secretion"/>
    <property type="evidence" value="ECO:0007669"/>
    <property type="project" value="TreeGrafter"/>
</dbReference>
<dbReference type="GO" id="GO:0035459">
    <property type="term" value="P:vesicle cargo loading"/>
    <property type="evidence" value="ECO:0007669"/>
    <property type="project" value="TreeGrafter"/>
</dbReference>
<dbReference type="InterPro" id="IPR051500">
    <property type="entry name" value="cTAGE_MIA/OTOR"/>
</dbReference>
<dbReference type="AlphaFoldDB" id="A0A9J6BXB9"/>
<dbReference type="GO" id="GO:0070971">
    <property type="term" value="C:endoplasmic reticulum exit site"/>
    <property type="evidence" value="ECO:0007669"/>
    <property type="project" value="TreeGrafter"/>
</dbReference>
<feature type="compositionally biased region" description="Acidic residues" evidence="3">
    <location>
        <begin position="205"/>
        <end position="230"/>
    </location>
</feature>
<feature type="coiled-coil region" evidence="2">
    <location>
        <begin position="895"/>
        <end position="936"/>
    </location>
</feature>
<dbReference type="PANTHER" id="PTHR23158:SF33">
    <property type="entry name" value="TRANSPORT AND GOLGI ORGANIZATION PROTEIN 1"/>
    <property type="match status" value="1"/>
</dbReference>
<feature type="signal peptide" evidence="4">
    <location>
        <begin position="1"/>
        <end position="17"/>
    </location>
</feature>
<evidence type="ECO:0000313" key="6">
    <source>
        <dbReference type="Proteomes" id="UP001107558"/>
    </source>
</evidence>
<organism evidence="5 6">
    <name type="scientific">Polypedilum vanderplanki</name>
    <name type="common">Sleeping chironomid midge</name>
    <dbReference type="NCBI Taxonomy" id="319348"/>
    <lineage>
        <taxon>Eukaryota</taxon>
        <taxon>Metazoa</taxon>
        <taxon>Ecdysozoa</taxon>
        <taxon>Arthropoda</taxon>
        <taxon>Hexapoda</taxon>
        <taxon>Insecta</taxon>
        <taxon>Pterygota</taxon>
        <taxon>Neoptera</taxon>
        <taxon>Endopterygota</taxon>
        <taxon>Diptera</taxon>
        <taxon>Nematocera</taxon>
        <taxon>Chironomoidea</taxon>
        <taxon>Chironomidae</taxon>
        <taxon>Chironominae</taxon>
        <taxon>Polypedilum</taxon>
        <taxon>Polypedilum</taxon>
    </lineage>
</organism>
<evidence type="ECO:0000256" key="4">
    <source>
        <dbReference type="SAM" id="SignalP"/>
    </source>
</evidence>
<feature type="coiled-coil region" evidence="2">
    <location>
        <begin position="777"/>
        <end position="854"/>
    </location>
</feature>
<dbReference type="Proteomes" id="UP001107558">
    <property type="component" value="Chromosome 2"/>
</dbReference>
<keyword evidence="4" id="KW-0732">Signal</keyword>
<feature type="region of interest" description="Disordered" evidence="3">
    <location>
        <begin position="121"/>
        <end position="262"/>
    </location>
</feature>
<feature type="chain" id="PRO_5039934657" description="Transport and Golgi organization protein 1" evidence="4">
    <location>
        <begin position="18"/>
        <end position="1209"/>
    </location>
</feature>
<feature type="compositionally biased region" description="Pro residues" evidence="3">
    <location>
        <begin position="1127"/>
        <end position="1137"/>
    </location>
</feature>
<sequence>MRLKVIILLSVLGYSFGERLQVKCGDELCEKPSNRAVTTLRYTPDKPYKLQINSVNSEVDIFGATDDLFYIRYGRNYGFLPKNHLREKARGNFLHSVEIDIASLKINQEVRETNYLHEFIKSSSQTSSSDPNKNINDNSNETKESENQKNKEIKAIDDEKSEQEERPKDFIPIGIEPKIESASIKLEDKSAETVSITKEEKENDSGVEEEDDEEEGEDTNDEDEEEDEEREIFNKKEQKNDTLTETTKSADQPELIAIPPSKNVVEEVPANVENVTFTQEEFTKTVPEQELNVAEEKIQSTTDIPPINEQEKFLEEKSNDLQSEKNETQSIDEQKKIQDEQKPKEEQIKTEINKQEENEIQSSPSAPVNDEIKPVKELFDDSTEVVQRHFHNEANSISETHSIDKGFEINHLQEPLNSSSQISSSDPDKNINDNNNETEESMNNKNEEIKVVDGENLEQEKLNDLQSEKNETQSIDEQQKIQDESLAKEEQVITEINKQEENKIQPGPITEGIKFVRKLFSDSTEAVQKNSHEEVNSNSKTNSIDEGFCEKIDSENCPKSFNAKREVDQERVESVWMTSEEYIKIAMHEAIERMDLIITMALTAVTVLIFTFGYYCINKARKEGPLLAKMNDLERHLMASVKENEMLKGEIVVTKQKLVSIENNSFGSNDMVIALKNDLEINEREKLELQEKISSLEKELEAAAEDGLELNRMVSELLSSQTGSDSIISSVEDLQRQLNEQQDTILTMNETIAAKSRENTELQIQLSEINGKFNGELEKMQQTLDAVILERNNLQIELENLKRESDIQVNQIIEERNGEVTRLNKELTSYAGKYDETKKLLNTSEAKVQALEECIETFKKGKGGSGDVKALLDVADLKADLLAVTKEKSTIQEQLQTERDSRKLLEDRVKTISEEMSNLKKEFVTADKEKHEAQTRLEVLSTYFKEKETQLQQELSVKEARWMKQQGEKTSTVEKIQALNDEIQTLKSQNDALRAEIEAQAAAHKLNITATETQAHTAWLNARQAERKLEESRMEAAALRRRLTSIAENPAGASDLINGLPGVTNDSVPSPIRVESPNNVNVNQIQPGPPLMMPPPPPFLPGANPFLPPFLPPGELPPLPIGMPPPLGRLMSPPPKRFTPTMRDDRDRYSPRGARRYSPDFYDDYTATETNFSDTDYSPPRTPTPPRRGYNSPTDRSKKSKDSNQQRRK</sequence>
<proteinExistence type="predicted"/>
<dbReference type="GO" id="GO:0005789">
    <property type="term" value="C:endoplasmic reticulum membrane"/>
    <property type="evidence" value="ECO:0007669"/>
    <property type="project" value="TreeGrafter"/>
</dbReference>
<feature type="coiled-coil region" evidence="2">
    <location>
        <begin position="969"/>
        <end position="1049"/>
    </location>
</feature>